<dbReference type="RefSeq" id="WP_062420554.1">
    <property type="nucleotide sequence ID" value="NZ_BBYA01000002.1"/>
</dbReference>
<dbReference type="Gene3D" id="3.40.50.720">
    <property type="entry name" value="NAD(P)-binding Rossmann-like Domain"/>
    <property type="match status" value="1"/>
</dbReference>
<dbReference type="HAMAP" id="MF_00639">
    <property type="entry name" value="MurD"/>
    <property type="match status" value="1"/>
</dbReference>
<reference evidence="11 12" key="1">
    <citation type="submission" date="2015-07" db="EMBL/GenBank/DDBJ databases">
        <title>Genome sequence of Leptolinea tardivitalis DSM 16556.</title>
        <authorList>
            <person name="Hemp J."/>
            <person name="Ward L.M."/>
            <person name="Pace L.A."/>
            <person name="Fischer W.W."/>
        </authorList>
    </citation>
    <scope>NUCLEOTIDE SEQUENCE [LARGE SCALE GENOMIC DNA]</scope>
    <source>
        <strain evidence="11 12">YMTK-2</strain>
    </source>
</reference>
<dbReference type="Proteomes" id="UP000050430">
    <property type="component" value="Unassembled WGS sequence"/>
</dbReference>
<dbReference type="NCBIfam" id="TIGR01087">
    <property type="entry name" value="murD"/>
    <property type="match status" value="1"/>
</dbReference>
<keyword evidence="7 8" id="KW-0133">Cell shape</keyword>
<sequence>MKDWRKENVLIIGAARQGLALSQYFCSQGCPVTLNDSRTPEQLTKAVDALSGLPVNLIFGNHPMDALEGKTLVCISGGVSPELPIVKEARNRNIPISNDAQIFMEAVPCKTIGITGSAGKTTTTTLVGRICLAGAVSGQKIWVGGNIGTPLISYVGEIKPTDLVVLELSSFQLELMTASPNFGAILNITPNHLDRHGTMEAYREAKRHILDFQKPEDTAILCRDDAGSFDLVPFVKSHLYTFGWNQPMDRHPGTYIKEDNLVLFDGKEDHILLNREDISLRGDHNVLNVLAACAITAAAGFSAEAMEAGIKGFTGVDHRLEYVATVNGAAWYNDSIATAPERTMAAIRSFSEPLVLMIGGRDKKLPWEDLAELIKTRVDHVVVFGEAAPKILDALAKVQTDPASFTVDHAAGLNEAVRMAYERSEPDDVVLLSPGGTSYDEFEDFEERGECFRTLVKNLP</sequence>
<evidence type="ECO:0000313" key="12">
    <source>
        <dbReference type="Proteomes" id="UP000050430"/>
    </source>
</evidence>
<dbReference type="AlphaFoldDB" id="A0A0P6XK89"/>
<dbReference type="STRING" id="229920.ADM99_10790"/>
<dbReference type="InterPro" id="IPR013221">
    <property type="entry name" value="Mur_ligase_cen"/>
</dbReference>
<evidence type="ECO:0000256" key="3">
    <source>
        <dbReference type="ARBA" id="ARBA00022490"/>
    </source>
</evidence>
<dbReference type="EC" id="6.3.2.9" evidence="7 8"/>
<dbReference type="InterPro" id="IPR004101">
    <property type="entry name" value="Mur_ligase_C"/>
</dbReference>
<dbReference type="Gene3D" id="3.40.1190.10">
    <property type="entry name" value="Mur-like, catalytic domain"/>
    <property type="match status" value="1"/>
</dbReference>
<evidence type="ECO:0000256" key="6">
    <source>
        <dbReference type="ARBA" id="ARBA00022840"/>
    </source>
</evidence>
<evidence type="ECO:0000256" key="4">
    <source>
        <dbReference type="ARBA" id="ARBA00022598"/>
    </source>
</evidence>
<evidence type="ECO:0000256" key="5">
    <source>
        <dbReference type="ARBA" id="ARBA00022741"/>
    </source>
</evidence>
<feature type="binding site" evidence="7">
    <location>
        <begin position="116"/>
        <end position="122"/>
    </location>
    <ligand>
        <name>ATP</name>
        <dbReference type="ChEBI" id="CHEBI:30616"/>
    </ligand>
</feature>
<evidence type="ECO:0000256" key="2">
    <source>
        <dbReference type="ARBA" id="ARBA00004752"/>
    </source>
</evidence>
<gene>
    <name evidence="7" type="primary">murD</name>
    <name evidence="11" type="ORF">ADM99_10790</name>
</gene>
<dbReference type="OrthoDB" id="9809796at2"/>
<dbReference type="PANTHER" id="PTHR43692:SF1">
    <property type="entry name" value="UDP-N-ACETYLMURAMOYLALANINE--D-GLUTAMATE LIGASE"/>
    <property type="match status" value="1"/>
</dbReference>
<dbReference type="GO" id="GO:0008360">
    <property type="term" value="P:regulation of cell shape"/>
    <property type="evidence" value="ECO:0007669"/>
    <property type="project" value="UniProtKB-KW"/>
</dbReference>
<dbReference type="Gene3D" id="3.90.190.20">
    <property type="entry name" value="Mur ligase, C-terminal domain"/>
    <property type="match status" value="1"/>
</dbReference>
<comment type="similarity">
    <text evidence="7">Belongs to the MurCDEF family.</text>
</comment>
<keyword evidence="12" id="KW-1185">Reference proteome</keyword>
<dbReference type="GO" id="GO:0005524">
    <property type="term" value="F:ATP binding"/>
    <property type="evidence" value="ECO:0007669"/>
    <property type="project" value="UniProtKB-UniRule"/>
</dbReference>
<comment type="subcellular location">
    <subcellularLocation>
        <location evidence="1 7 8">Cytoplasm</location>
    </subcellularLocation>
</comment>
<comment type="caution">
    <text evidence="11">The sequence shown here is derived from an EMBL/GenBank/DDBJ whole genome shotgun (WGS) entry which is preliminary data.</text>
</comment>
<dbReference type="SUPFAM" id="SSF53244">
    <property type="entry name" value="MurD-like peptide ligases, peptide-binding domain"/>
    <property type="match status" value="1"/>
</dbReference>
<keyword evidence="7 8" id="KW-0131">Cell cycle</keyword>
<dbReference type="InterPro" id="IPR036565">
    <property type="entry name" value="Mur-like_cat_sf"/>
</dbReference>
<dbReference type="GO" id="GO:0005737">
    <property type="term" value="C:cytoplasm"/>
    <property type="evidence" value="ECO:0007669"/>
    <property type="project" value="UniProtKB-SubCell"/>
</dbReference>
<evidence type="ECO:0000313" key="11">
    <source>
        <dbReference type="EMBL" id="KPL71883.1"/>
    </source>
</evidence>
<dbReference type="PATRIC" id="fig|229920.5.peg.2073"/>
<dbReference type="GO" id="GO:0051301">
    <property type="term" value="P:cell division"/>
    <property type="evidence" value="ECO:0007669"/>
    <property type="project" value="UniProtKB-KW"/>
</dbReference>
<evidence type="ECO:0000259" key="9">
    <source>
        <dbReference type="Pfam" id="PF02875"/>
    </source>
</evidence>
<accession>A0A0P6XK89</accession>
<proteinExistence type="inferred from homology"/>
<protein>
    <recommendedName>
        <fullName evidence="7 8">UDP-N-acetylmuramoylalanine--D-glutamate ligase</fullName>
        <ecNumber evidence="7 8">6.3.2.9</ecNumber>
    </recommendedName>
    <alternativeName>
        <fullName evidence="7">D-glutamic acid-adding enzyme</fullName>
    </alternativeName>
    <alternativeName>
        <fullName evidence="7">UDP-N-acetylmuramoyl-L-alanyl-D-glutamate synthetase</fullName>
    </alternativeName>
</protein>
<keyword evidence="7 8" id="KW-0132">Cell division</keyword>
<dbReference type="Pfam" id="PF21799">
    <property type="entry name" value="MurD-like_N"/>
    <property type="match status" value="1"/>
</dbReference>
<dbReference type="SUPFAM" id="SSF53623">
    <property type="entry name" value="MurD-like peptide ligases, catalytic domain"/>
    <property type="match status" value="1"/>
</dbReference>
<dbReference type="Pfam" id="PF08245">
    <property type="entry name" value="Mur_ligase_M"/>
    <property type="match status" value="1"/>
</dbReference>
<feature type="domain" description="Mur ligase central" evidence="10">
    <location>
        <begin position="114"/>
        <end position="295"/>
    </location>
</feature>
<dbReference type="GO" id="GO:0008764">
    <property type="term" value="F:UDP-N-acetylmuramoylalanine-D-glutamate ligase activity"/>
    <property type="evidence" value="ECO:0007669"/>
    <property type="project" value="UniProtKB-UniRule"/>
</dbReference>
<dbReference type="PANTHER" id="PTHR43692">
    <property type="entry name" value="UDP-N-ACETYLMURAMOYLALANINE--D-GLUTAMATE LIGASE"/>
    <property type="match status" value="1"/>
</dbReference>
<evidence type="ECO:0000259" key="10">
    <source>
        <dbReference type="Pfam" id="PF08245"/>
    </source>
</evidence>
<keyword evidence="7 8" id="KW-0573">Peptidoglycan synthesis</keyword>
<dbReference type="GO" id="GO:0071555">
    <property type="term" value="P:cell wall organization"/>
    <property type="evidence" value="ECO:0007669"/>
    <property type="project" value="UniProtKB-KW"/>
</dbReference>
<name>A0A0P6XK89_9CHLR</name>
<keyword evidence="5 7" id="KW-0547">Nucleotide-binding</keyword>
<comment type="catalytic activity">
    <reaction evidence="7 8">
        <text>UDP-N-acetyl-alpha-D-muramoyl-L-alanine + D-glutamate + ATP = UDP-N-acetyl-alpha-D-muramoyl-L-alanyl-D-glutamate + ADP + phosphate + H(+)</text>
        <dbReference type="Rhea" id="RHEA:16429"/>
        <dbReference type="ChEBI" id="CHEBI:15378"/>
        <dbReference type="ChEBI" id="CHEBI:29986"/>
        <dbReference type="ChEBI" id="CHEBI:30616"/>
        <dbReference type="ChEBI" id="CHEBI:43474"/>
        <dbReference type="ChEBI" id="CHEBI:83898"/>
        <dbReference type="ChEBI" id="CHEBI:83900"/>
        <dbReference type="ChEBI" id="CHEBI:456216"/>
        <dbReference type="EC" id="6.3.2.9"/>
    </reaction>
</comment>
<evidence type="ECO:0000256" key="7">
    <source>
        <dbReference type="HAMAP-Rule" id="MF_00639"/>
    </source>
</evidence>
<keyword evidence="3 7" id="KW-0963">Cytoplasm</keyword>
<evidence type="ECO:0000256" key="1">
    <source>
        <dbReference type="ARBA" id="ARBA00004496"/>
    </source>
</evidence>
<comment type="function">
    <text evidence="7 8">Cell wall formation. Catalyzes the addition of glutamate to the nucleotide precursor UDP-N-acetylmuramoyl-L-alanine (UMA).</text>
</comment>
<dbReference type="InterPro" id="IPR036615">
    <property type="entry name" value="Mur_ligase_C_dom_sf"/>
</dbReference>
<organism evidence="11 12">
    <name type="scientific">Leptolinea tardivitalis</name>
    <dbReference type="NCBI Taxonomy" id="229920"/>
    <lineage>
        <taxon>Bacteria</taxon>
        <taxon>Bacillati</taxon>
        <taxon>Chloroflexota</taxon>
        <taxon>Anaerolineae</taxon>
        <taxon>Anaerolineales</taxon>
        <taxon>Anaerolineaceae</taxon>
        <taxon>Leptolinea</taxon>
    </lineage>
</organism>
<dbReference type="InterPro" id="IPR005762">
    <property type="entry name" value="MurD"/>
</dbReference>
<comment type="pathway">
    <text evidence="2 7 8">Cell wall biogenesis; peptidoglycan biosynthesis.</text>
</comment>
<dbReference type="SUPFAM" id="SSF51984">
    <property type="entry name" value="MurCD N-terminal domain"/>
    <property type="match status" value="1"/>
</dbReference>
<keyword evidence="7 8" id="KW-0961">Cell wall biogenesis/degradation</keyword>
<keyword evidence="6 7" id="KW-0067">ATP-binding</keyword>
<keyword evidence="4 7" id="KW-0436">Ligase</keyword>
<feature type="domain" description="Mur ligase C-terminal" evidence="9">
    <location>
        <begin position="318"/>
        <end position="434"/>
    </location>
</feature>
<dbReference type="UniPathway" id="UPA00219"/>
<dbReference type="Pfam" id="PF02875">
    <property type="entry name" value="Mur_ligase_C"/>
    <property type="match status" value="1"/>
</dbReference>
<evidence type="ECO:0000256" key="8">
    <source>
        <dbReference type="RuleBase" id="RU003664"/>
    </source>
</evidence>
<dbReference type="GO" id="GO:0009252">
    <property type="term" value="P:peptidoglycan biosynthetic process"/>
    <property type="evidence" value="ECO:0007669"/>
    <property type="project" value="UniProtKB-UniRule"/>
</dbReference>
<dbReference type="EMBL" id="LGCK01000010">
    <property type="protein sequence ID" value="KPL71883.1"/>
    <property type="molecule type" value="Genomic_DNA"/>
</dbReference>